<reference evidence="2 3" key="1">
    <citation type="submission" date="2020-08" db="EMBL/GenBank/DDBJ databases">
        <title>Bridging the membrane lipid divide: bacteria of the FCB group superphylum have the potential to synthesize archaeal ether lipids.</title>
        <authorList>
            <person name="Villanueva L."/>
            <person name="Von Meijenfeldt F.A.B."/>
            <person name="Westbye A.B."/>
            <person name="Yadav S."/>
            <person name="Hopmans E.C."/>
            <person name="Dutilh B.E."/>
            <person name="Sinninghe Damste J.S."/>
        </authorList>
    </citation>
    <scope>NUCLEOTIDE SEQUENCE [LARGE SCALE GENOMIC DNA]</scope>
    <source>
        <strain evidence="2">NIOZ-UU36</strain>
    </source>
</reference>
<evidence type="ECO:0000313" key="2">
    <source>
        <dbReference type="EMBL" id="MBC8335361.1"/>
    </source>
</evidence>
<organism evidence="2 3">
    <name type="scientific">Candidatus Desulfolinea nitratireducens</name>
    <dbReference type="NCBI Taxonomy" id="2841698"/>
    <lineage>
        <taxon>Bacteria</taxon>
        <taxon>Bacillati</taxon>
        <taxon>Chloroflexota</taxon>
        <taxon>Anaerolineae</taxon>
        <taxon>Anaerolineales</taxon>
        <taxon>Anaerolineales incertae sedis</taxon>
        <taxon>Candidatus Desulfolinea</taxon>
    </lineage>
</organism>
<dbReference type="Proteomes" id="UP000614469">
    <property type="component" value="Unassembled WGS sequence"/>
</dbReference>
<dbReference type="Gene3D" id="3.30.700.20">
    <property type="entry name" value="Hypothetical protein ph0010, domain 1"/>
    <property type="match status" value="1"/>
</dbReference>
<dbReference type="NCBIfam" id="TIGR00296">
    <property type="entry name" value="TIGR00296 family protein"/>
    <property type="match status" value="1"/>
</dbReference>
<sequence>METKNLTLQEKETLLKLARQALELGLRGEKLPPLESVAQTPLLQAEGTCFVTLTRYGQLRGCIGALEPYQSLAEDVREHALAAALDDYRFPNLRLEELDEIKIEISRLTVPMPLEYADADDLLAKLRPGVDGVVLKEGLRRATFLPQVWEKVPEKEDFLDQLCQKMGTSRNQWRRKKLDVLIYQVEEFHE</sequence>
<dbReference type="InterPro" id="IPR027623">
    <property type="entry name" value="AmmeMemoSam_A"/>
</dbReference>
<dbReference type="InterPro" id="IPR002733">
    <property type="entry name" value="AMMECR1_domain"/>
</dbReference>
<proteinExistence type="predicted"/>
<dbReference type="SUPFAM" id="SSF143447">
    <property type="entry name" value="AMMECR1-like"/>
    <property type="match status" value="1"/>
</dbReference>
<gene>
    <name evidence="2" type="primary">amrA</name>
    <name evidence="2" type="ORF">H8E29_08865</name>
</gene>
<feature type="domain" description="AMMECR1" evidence="1">
    <location>
        <begin position="9"/>
        <end position="190"/>
    </location>
</feature>
<accession>A0A8J6NHK7</accession>
<evidence type="ECO:0000259" key="1">
    <source>
        <dbReference type="PROSITE" id="PS51112"/>
    </source>
</evidence>
<name>A0A8J6NHK7_9CHLR</name>
<dbReference type="PANTHER" id="PTHR13016">
    <property type="entry name" value="AMMECR1 HOMOLOG"/>
    <property type="match status" value="1"/>
</dbReference>
<dbReference type="InterPro" id="IPR023473">
    <property type="entry name" value="AMMECR1"/>
</dbReference>
<dbReference type="Gene3D" id="3.30.1490.150">
    <property type="entry name" value="Hypothetical protein ph0010, domain 2"/>
    <property type="match status" value="1"/>
</dbReference>
<dbReference type="InterPro" id="IPR027485">
    <property type="entry name" value="AMMECR1_N"/>
</dbReference>
<evidence type="ECO:0000313" key="3">
    <source>
        <dbReference type="Proteomes" id="UP000614469"/>
    </source>
</evidence>
<protein>
    <submittedName>
        <fullName evidence="2">AmmeMemoRadiSam system protein A</fullName>
    </submittedName>
</protein>
<dbReference type="InterPro" id="IPR036071">
    <property type="entry name" value="AMMECR1_dom_sf"/>
</dbReference>
<dbReference type="EMBL" id="JACNJN010000105">
    <property type="protein sequence ID" value="MBC8335361.1"/>
    <property type="molecule type" value="Genomic_DNA"/>
</dbReference>
<dbReference type="PANTHER" id="PTHR13016:SF0">
    <property type="entry name" value="AMME SYNDROME CANDIDATE GENE 1 PROTEIN"/>
    <property type="match status" value="1"/>
</dbReference>
<comment type="caution">
    <text evidence="2">The sequence shown here is derived from an EMBL/GenBank/DDBJ whole genome shotgun (WGS) entry which is preliminary data.</text>
</comment>
<dbReference type="Pfam" id="PF01871">
    <property type="entry name" value="AMMECR1"/>
    <property type="match status" value="1"/>
</dbReference>
<dbReference type="PROSITE" id="PS51112">
    <property type="entry name" value="AMMECR1"/>
    <property type="match status" value="1"/>
</dbReference>
<dbReference type="AlphaFoldDB" id="A0A8J6NHK7"/>
<dbReference type="NCBIfam" id="TIGR04335">
    <property type="entry name" value="AmmeMemoSam_A"/>
    <property type="match status" value="1"/>
</dbReference>